<sequence length="214" mass="22923">MTNPDLTLIAVLLDRSGSMHSIKGDTQGGFDAYIAKQREQPGSVTVTLAQFDDHYERVYSNVPIADVPPLDLQPRGVTALYDGIGRLTTEIGEELAAKPEHERPGQVIVVVLTDGHENASKDWTHHAVKEVITRQESEFAWDYLFLGANIDAVAIGEQMGFKSTNSITYAASPAGVTNAFAAAASYTSRKRAAAPGAKVEGFSDADRAGAMDGK</sequence>
<proteinExistence type="predicted"/>
<organism evidence="1 2">
    <name type="scientific">Antrihabitans stalagmiti</name>
    <dbReference type="NCBI Taxonomy" id="2799499"/>
    <lineage>
        <taxon>Bacteria</taxon>
        <taxon>Bacillati</taxon>
        <taxon>Actinomycetota</taxon>
        <taxon>Actinomycetes</taxon>
        <taxon>Mycobacteriales</taxon>
        <taxon>Nocardiaceae</taxon>
        <taxon>Antrihabitans</taxon>
    </lineage>
</organism>
<dbReference type="Gene3D" id="3.40.50.410">
    <property type="entry name" value="von Willebrand factor, type A domain"/>
    <property type="match status" value="1"/>
</dbReference>
<dbReference type="RefSeq" id="WP_199705905.1">
    <property type="nucleotide sequence ID" value="NZ_JAEMNV010000006.1"/>
</dbReference>
<dbReference type="Proteomes" id="UP000655868">
    <property type="component" value="Unassembled WGS sequence"/>
</dbReference>
<dbReference type="InterPro" id="IPR036465">
    <property type="entry name" value="vWFA_dom_sf"/>
</dbReference>
<comment type="caution">
    <text evidence="1">The sequence shown here is derived from an EMBL/GenBank/DDBJ whole genome shotgun (WGS) entry which is preliminary data.</text>
</comment>
<reference evidence="1" key="1">
    <citation type="submission" date="2020-12" db="EMBL/GenBank/DDBJ databases">
        <title>Antrihabitans popcorni sp. nov. and Antrihabitans auranticaus sp. nov., isolated from a larva cave.</title>
        <authorList>
            <person name="Lee S.D."/>
            <person name="Kim I.S."/>
        </authorList>
    </citation>
    <scope>NUCLEOTIDE SEQUENCE</scope>
    <source>
        <strain evidence="1">YC3-6</strain>
    </source>
</reference>
<protein>
    <submittedName>
        <fullName evidence="1">VWA domain-containing protein</fullName>
    </submittedName>
</protein>
<gene>
    <name evidence="1" type="ORF">JGU71_19275</name>
</gene>
<evidence type="ECO:0000313" key="1">
    <source>
        <dbReference type="EMBL" id="MBJ8341033.1"/>
    </source>
</evidence>
<dbReference type="AlphaFoldDB" id="A0A934NTJ7"/>
<dbReference type="CDD" id="cd00198">
    <property type="entry name" value="vWFA"/>
    <property type="match status" value="1"/>
</dbReference>
<name>A0A934NTJ7_9NOCA</name>
<accession>A0A934NTJ7</accession>
<dbReference type="SUPFAM" id="SSF53300">
    <property type="entry name" value="vWA-like"/>
    <property type="match status" value="1"/>
</dbReference>
<dbReference type="EMBL" id="JAEMNV010000006">
    <property type="protein sequence ID" value="MBJ8341033.1"/>
    <property type="molecule type" value="Genomic_DNA"/>
</dbReference>
<evidence type="ECO:0000313" key="2">
    <source>
        <dbReference type="Proteomes" id="UP000655868"/>
    </source>
</evidence>
<keyword evidence="2" id="KW-1185">Reference proteome</keyword>